<accession>A0A2K8NQN0</accession>
<gene>
    <name evidence="1" type="ORF">EFREU_v1c01280</name>
</gene>
<sequence length="377" mass="42384">MTKLLLLLSTTLAPLQGTPLLIDIIQTQKNDLNWEAMENGNVGLVKQDLPYYHLPATVKSILTAFDVNLTQNEIYKSLRQITGTPDDIEGVIIKDQEISTYINEFVSKDFGTFNLGEGFGIMRDEIIAFNKSIEESITKGYPLILTNQSHSFVISGIAINEKNPWLTIVTGMNPEKGKMVDVTCQRLTWFNRENTYLIGEQEAIKNNVSVKSSEVVLEPKVVEMNNLEDGLNVKAFEIEINLTEITSLQNISKIKQGLSAFELPNFHTQIAKIDGNYEEKTGLVLNTAELPDIDVQHWQGEVKSILEFEDKTAKEKIKTWAKSRMIIDQDFLGDLNLTIQIFAGADAGKNNEMNTGSQRLTGKVNFNSGEIFKLNRY</sequence>
<evidence type="ECO:0000313" key="2">
    <source>
        <dbReference type="Proteomes" id="UP000232222"/>
    </source>
</evidence>
<dbReference type="AlphaFoldDB" id="A0A2K8NQN0"/>
<keyword evidence="2" id="KW-1185">Reference proteome</keyword>
<dbReference type="RefSeq" id="WP_100609115.1">
    <property type="nucleotide sequence ID" value="NZ_CP024962.1"/>
</dbReference>
<dbReference type="KEGG" id="efr:EFREU_v1c01280"/>
<name>A0A2K8NQN0_9MOLU</name>
<dbReference type="Proteomes" id="UP000232222">
    <property type="component" value="Chromosome"/>
</dbReference>
<reference evidence="1 2" key="1">
    <citation type="submission" date="2017-11" db="EMBL/GenBank/DDBJ databases">
        <title>Genome sequence of Entomoplasma freundtii BARC 318 (ATCC 51999).</title>
        <authorList>
            <person name="Lo W.-S."/>
            <person name="Gasparich G.E."/>
            <person name="Kuo C.-H."/>
        </authorList>
    </citation>
    <scope>NUCLEOTIDE SEQUENCE [LARGE SCALE GENOMIC DNA]</scope>
    <source>
        <strain evidence="1 2">BARC 318</strain>
    </source>
</reference>
<protein>
    <submittedName>
        <fullName evidence="1">Uncharacterized protein</fullName>
    </submittedName>
</protein>
<proteinExistence type="predicted"/>
<dbReference type="EMBL" id="CP024962">
    <property type="protein sequence ID" value="ATZ16155.1"/>
    <property type="molecule type" value="Genomic_DNA"/>
</dbReference>
<organism evidence="1 2">
    <name type="scientific">Entomoplasma freundtii</name>
    <dbReference type="NCBI Taxonomy" id="74700"/>
    <lineage>
        <taxon>Bacteria</taxon>
        <taxon>Bacillati</taxon>
        <taxon>Mycoplasmatota</taxon>
        <taxon>Mollicutes</taxon>
        <taxon>Entomoplasmatales</taxon>
        <taxon>Entomoplasmataceae</taxon>
        <taxon>Entomoplasma</taxon>
    </lineage>
</organism>
<evidence type="ECO:0000313" key="1">
    <source>
        <dbReference type="EMBL" id="ATZ16155.1"/>
    </source>
</evidence>